<dbReference type="Proteomes" id="UP001167796">
    <property type="component" value="Unassembled WGS sequence"/>
</dbReference>
<keyword evidence="3" id="KW-1185">Reference proteome</keyword>
<organism evidence="2 3">
    <name type="scientific">Hymenobacter mellowenesis</name>
    <dbReference type="NCBI Taxonomy" id="3063995"/>
    <lineage>
        <taxon>Bacteria</taxon>
        <taxon>Pseudomonadati</taxon>
        <taxon>Bacteroidota</taxon>
        <taxon>Cytophagia</taxon>
        <taxon>Cytophagales</taxon>
        <taxon>Hymenobacteraceae</taxon>
        <taxon>Hymenobacter</taxon>
    </lineage>
</organism>
<dbReference type="Gene3D" id="3.90.1580.10">
    <property type="entry name" value="paralog of FGE (formylglycine-generating enzyme)"/>
    <property type="match status" value="1"/>
</dbReference>
<dbReference type="InterPro" id="IPR042095">
    <property type="entry name" value="SUMF_sf"/>
</dbReference>
<dbReference type="PANTHER" id="PTHR23150:SF19">
    <property type="entry name" value="FORMYLGLYCINE-GENERATING ENZYME"/>
    <property type="match status" value="1"/>
</dbReference>
<dbReference type="SUPFAM" id="SSF56436">
    <property type="entry name" value="C-type lectin-like"/>
    <property type="match status" value="1"/>
</dbReference>
<evidence type="ECO:0000313" key="2">
    <source>
        <dbReference type="EMBL" id="MDO7847705.1"/>
    </source>
</evidence>
<evidence type="ECO:0000313" key="3">
    <source>
        <dbReference type="Proteomes" id="UP001167796"/>
    </source>
</evidence>
<protein>
    <submittedName>
        <fullName evidence="2">SUMF1/EgtB/PvdO family nonheme iron enzyme</fullName>
    </submittedName>
</protein>
<comment type="caution">
    <text evidence="2">The sequence shown here is derived from an EMBL/GenBank/DDBJ whole genome shotgun (WGS) entry which is preliminary data.</text>
</comment>
<dbReference type="InterPro" id="IPR005532">
    <property type="entry name" value="SUMF_dom"/>
</dbReference>
<accession>A0ABT9ACY9</accession>
<dbReference type="PANTHER" id="PTHR23150">
    <property type="entry name" value="SULFATASE MODIFYING FACTOR 1, 2"/>
    <property type="match status" value="1"/>
</dbReference>
<proteinExistence type="predicted"/>
<sequence length="384" mass="42845">MPIRCGYYRRYYPFFPGAFMRNFSTRFFPFRRRFACESMGSLVATFGLAGCMTVPPSSSYPGLYSTTTGLQNISPEMNRRSSALRDYEVLTYQPDPTCKDTSQVVKDIWSTLKSVPHAAPIGMPGCLLLTRDGLGIDESEVPNIEWKRYQLRLAALGRSIAATQPATASLPVPDYFTNTFYDFYPVVGLSYEQVMAFCQWRGQAIEAALNRNKPVLSDSKSPAYVAVECRLPTEAEWEKAALAGRGLPYGSRCSEAPIRVNPKAAAYLKVRSGSPESVDKIEADIKAYNQRKPVRPFIVCNQPEPYFLRQATPAYVFQTPSNDYQVFHLLGNVSEMMQERGITRGGNFRDPLSACTVAARGTYNGPAPTIGFRCVLRATLPNQR</sequence>
<feature type="domain" description="Sulfatase-modifying factor enzyme-like" evidence="1">
    <location>
        <begin position="160"/>
        <end position="250"/>
    </location>
</feature>
<dbReference type="Pfam" id="PF03781">
    <property type="entry name" value="FGE-sulfatase"/>
    <property type="match status" value="1"/>
</dbReference>
<dbReference type="InterPro" id="IPR051043">
    <property type="entry name" value="Sulfatase_Mod_Factor_Kinase"/>
</dbReference>
<dbReference type="EMBL" id="JAUQSX010000007">
    <property type="protein sequence ID" value="MDO7847705.1"/>
    <property type="molecule type" value="Genomic_DNA"/>
</dbReference>
<reference evidence="2" key="1">
    <citation type="submission" date="2023-07" db="EMBL/GenBank/DDBJ databases">
        <authorList>
            <person name="Kim M.K."/>
        </authorList>
    </citation>
    <scope>NUCLEOTIDE SEQUENCE</scope>
    <source>
        <strain evidence="2">M29</strain>
    </source>
</reference>
<gene>
    <name evidence="2" type="ORF">Q5H92_15150</name>
</gene>
<dbReference type="RefSeq" id="WP_305012387.1">
    <property type="nucleotide sequence ID" value="NZ_JAUQSX010000007.1"/>
</dbReference>
<name>A0ABT9ACY9_9BACT</name>
<dbReference type="InterPro" id="IPR016187">
    <property type="entry name" value="CTDL_fold"/>
</dbReference>
<evidence type="ECO:0000259" key="1">
    <source>
        <dbReference type="Pfam" id="PF03781"/>
    </source>
</evidence>